<evidence type="ECO:0000256" key="5">
    <source>
        <dbReference type="ARBA" id="ARBA00022552"/>
    </source>
</evidence>
<dbReference type="GO" id="GO:0030686">
    <property type="term" value="C:90S preribosome"/>
    <property type="evidence" value="ECO:0007669"/>
    <property type="project" value="TreeGrafter"/>
</dbReference>
<dbReference type="GO" id="GO:0032040">
    <property type="term" value="C:small-subunit processome"/>
    <property type="evidence" value="ECO:0007669"/>
    <property type="project" value="TreeGrafter"/>
</dbReference>
<dbReference type="Proteomes" id="UP001152885">
    <property type="component" value="Unassembled WGS sequence"/>
</dbReference>
<dbReference type="OrthoDB" id="31183at2759"/>
<evidence type="ECO:0000256" key="4">
    <source>
        <dbReference type="ARBA" id="ARBA00022517"/>
    </source>
</evidence>
<comment type="subcellular location">
    <subcellularLocation>
        <location evidence="1 9">Nucleus</location>
        <location evidence="1 9">Nucleolus</location>
    </subcellularLocation>
</comment>
<evidence type="ECO:0000313" key="12">
    <source>
        <dbReference type="Proteomes" id="UP001152885"/>
    </source>
</evidence>
<feature type="repeat" description="HEAT" evidence="8">
    <location>
        <begin position="1723"/>
        <end position="1761"/>
    </location>
</feature>
<dbReference type="InterPro" id="IPR011989">
    <property type="entry name" value="ARM-like"/>
</dbReference>
<name>A0A9W4TVE0_9ASCO</name>
<dbReference type="Pfam" id="PF08146">
    <property type="entry name" value="BP28CT"/>
    <property type="match status" value="1"/>
</dbReference>
<reference evidence="11" key="1">
    <citation type="submission" date="2022-12" db="EMBL/GenBank/DDBJ databases">
        <authorList>
            <person name="Brejova B."/>
        </authorList>
    </citation>
    <scope>NUCLEOTIDE SEQUENCE</scope>
</reference>
<evidence type="ECO:0000256" key="9">
    <source>
        <dbReference type="RuleBase" id="RU367065"/>
    </source>
</evidence>
<keyword evidence="7 9" id="KW-0687">Ribonucleoprotein</keyword>
<comment type="caution">
    <text evidence="11">The sequence shown here is derived from an EMBL/GenBank/DDBJ whole genome shotgun (WGS) entry which is preliminary data.</text>
</comment>
<evidence type="ECO:0000256" key="1">
    <source>
        <dbReference type="ARBA" id="ARBA00004604"/>
    </source>
</evidence>
<keyword evidence="6 9" id="KW-0539">Nucleus</keyword>
<evidence type="ECO:0000259" key="10">
    <source>
        <dbReference type="SMART" id="SM01036"/>
    </source>
</evidence>
<sequence>MSSLASQLKSISDKTASVALDRKQRSKIHSRSILFDPKQASTQDYEYIYDIALGGFIELCDLDSRFNKFKQSLFSETSINFDRNLQTPEILNQLNSNINAFLTLVGPYYMLTPALKAIEWLIRRFYANIHNAELLLLTALPYYQQNIFNKILTVIPKNNLPQIFEWLIKFKDNKNPTSASMLKAFYNDYHFFNFYSQFLNDQVKNHTIYKEQLVFYLSNTVQVLASYSKNHDELEKYLPIVFESIGFLLLPYEEKYSSTIQYDIKLTAYSIMSVLTSIVPIKEELLKSLTVSILEDNLFIKSTMIVLSQLWSTYSGDYKELDCFRKWDISQLTPELLNELLQEGFKLKKFITLYFISVFPEGGNLIDFIDLNRKVFDIISKKVFKNATTEELEVKNFLVKVSQTLIKTNEEWFKESLNANDMSLDDLELKLQSLIAEKQEEVEISDEIVELSKDEVTLDLDGLKSSASSYMDSANDEEFNTLLNTLINELSKSSVKSQPSIIALFIEKVFSLETALTFIIRVVFTPTVPFSIRLSSLKVLKLKLKIDAHLYLLIPILLLGLYDDSKAIRSGFAQILRLVIEQKNGKDLFMEDQIYNSIQDRKLIKPADAKTLSELLSNSIDEIVLDPSRIIDVLFKVFETKKGKFYKMFILSQWSLPFLPIVFKTKAWRIASIQNEKPFKNTIRFSFLESDIEPYFSKRNDWLKQADIVKIGYDFENSLIGLVGGVYQRDDEKRALIEADWLCEGLESKSGNLQIATNNRVITVFDKFIFPASIKIINKLTDLLVNDDMIEFDPLITLQEISINTDLFLTILGNVQIGNTIPEQGVAKRRRRSSNSTRQAIVRNEVNNLASLHLRKLTFILDVLEFKLRNNQDIARPELLKILFKILTDLDYLGNDGNLPVLYAQETLATCMLLSIINMKSNILDFKFDSNSIRADLIVNSIRSSNSPQVQNKLLLVISELASLAPEIILHSVMPIFTFMGAHTIRQDDEFSNSALQQTIAKVIPALANNGISPIDNEIEFLLTSFTTAFQHIPRHRRVKLFKSLTDTLKPELSMHLIVFLMGQQYSQMVEKNKINESESILEFIKNYLREFDAYSQLQGIYEFTNLWKQIPLTQLDSNNDDYDKLNSRSIFGTSILALTNEELIILRNNMLQYINLVLKSDNSFDVSSLKTKIGLILLEDEGEPILNKFREITSFALSSLDQFSNVNKDKALCLKLYSLLNDLLTLLPLKYFIDSVIDSLDINKLSDSLSIKVAKNYAILTAGKFENELQNSEDINIDDLLSILSDGIKRNIDTELQQAYLDCFATIINKFQKEDSKLLLEALNTITTDRGLLNDQPEIIISSINAISSIVNILGVKSLGLFPKVIPPALTIWENTNEDNEVNKLLQGSILVLLSCYIKKIPAFMSPSLDSILITILSSDLVEMQIKSNVMSLIIDHMDLSQVLKSLCNIWLNKKFYANESSANLGLYLNNLQIIIDKIEKKQATSQSALFMNWLISSFEFRSYCEEHDLFDNNTIHRLESSFHQCAITFVMKLNDKSFRPLFANLVRWAIDGEGTNVDEVSRLLSFFRFFNKLQDQLKSIITSYFSYLLDPTSTLLDRFSDDLLKSTNLRRIMLLSLNLSFRFDQDDYWSQQGRFDSICKPLLNQLSNIEDSIGKYLVKAISSFVKNVSSEEYNEILVNGLIKFISNENSNSSSTKIWTIRTLKTVFQKMGENWLSYLPTLVPYIAELLEDDDESVEIEVRVGLVKVIENVLGEPLDRYLS</sequence>
<organism evidence="11 12">
    <name type="scientific">Candida verbasci</name>
    <dbReference type="NCBI Taxonomy" id="1227364"/>
    <lineage>
        <taxon>Eukaryota</taxon>
        <taxon>Fungi</taxon>
        <taxon>Dikarya</taxon>
        <taxon>Ascomycota</taxon>
        <taxon>Saccharomycotina</taxon>
        <taxon>Pichiomycetes</taxon>
        <taxon>Debaryomycetaceae</taxon>
        <taxon>Candida/Lodderomyces clade</taxon>
        <taxon>Candida</taxon>
    </lineage>
</organism>
<evidence type="ECO:0000256" key="6">
    <source>
        <dbReference type="ARBA" id="ARBA00023242"/>
    </source>
</evidence>
<dbReference type="InterPro" id="IPR056473">
    <property type="entry name" value="HEAT_Utp10/HEAT1"/>
</dbReference>
<comment type="similarity">
    <text evidence="2 9">Belongs to the HEATR1/UTP10 family.</text>
</comment>
<evidence type="ECO:0000256" key="7">
    <source>
        <dbReference type="ARBA" id="ARBA00023274"/>
    </source>
</evidence>
<dbReference type="InterPro" id="IPR016024">
    <property type="entry name" value="ARM-type_fold"/>
</dbReference>
<dbReference type="SUPFAM" id="SSF48371">
    <property type="entry name" value="ARM repeat"/>
    <property type="match status" value="1"/>
</dbReference>
<dbReference type="Pfam" id="PF12397">
    <property type="entry name" value="U3snoRNP10"/>
    <property type="match status" value="1"/>
</dbReference>
<evidence type="ECO:0000313" key="11">
    <source>
        <dbReference type="EMBL" id="CAI5757256.1"/>
    </source>
</evidence>
<protein>
    <recommendedName>
        <fullName evidence="3 9">U3 small nucleolar RNA-associated protein 10</fullName>
    </recommendedName>
</protein>
<comment type="function">
    <text evidence="9">Involved in nucleolar processing of pre-18S ribosomal RNA.</text>
</comment>
<evidence type="ECO:0000256" key="3">
    <source>
        <dbReference type="ARBA" id="ARBA00015399"/>
    </source>
</evidence>
<comment type="subunit">
    <text evidence="9">Component of the ribosomal small subunit (SSU) processome.</text>
</comment>
<evidence type="ECO:0000256" key="8">
    <source>
        <dbReference type="PROSITE-ProRule" id="PRU00103"/>
    </source>
</evidence>
<feature type="domain" description="BP28 C-terminal" evidence="10">
    <location>
        <begin position="1482"/>
        <end position="1630"/>
    </location>
</feature>
<dbReference type="GO" id="GO:0000462">
    <property type="term" value="P:maturation of SSU-rRNA from tricistronic rRNA transcript (SSU-rRNA, 5.8S rRNA, LSU-rRNA)"/>
    <property type="evidence" value="ECO:0007669"/>
    <property type="project" value="TreeGrafter"/>
</dbReference>
<dbReference type="InterPro" id="IPR040191">
    <property type="entry name" value="UTP10"/>
</dbReference>
<dbReference type="GO" id="GO:0034455">
    <property type="term" value="C:t-UTP complex"/>
    <property type="evidence" value="ECO:0007669"/>
    <property type="project" value="TreeGrafter"/>
</dbReference>
<dbReference type="InterPro" id="IPR022125">
    <property type="entry name" value="U3snoRNP10_N"/>
</dbReference>
<dbReference type="GO" id="GO:0045943">
    <property type="term" value="P:positive regulation of transcription by RNA polymerase I"/>
    <property type="evidence" value="ECO:0007669"/>
    <property type="project" value="TreeGrafter"/>
</dbReference>
<dbReference type="SMART" id="SM01036">
    <property type="entry name" value="BP28CT"/>
    <property type="match status" value="1"/>
</dbReference>
<dbReference type="EMBL" id="CANTUO010000001">
    <property type="protein sequence ID" value="CAI5757256.1"/>
    <property type="molecule type" value="Genomic_DNA"/>
</dbReference>
<evidence type="ECO:0000256" key="2">
    <source>
        <dbReference type="ARBA" id="ARBA00010559"/>
    </source>
</evidence>
<dbReference type="PROSITE" id="PS50077">
    <property type="entry name" value="HEAT_REPEAT"/>
    <property type="match status" value="1"/>
</dbReference>
<dbReference type="PANTHER" id="PTHR13457:SF1">
    <property type="entry name" value="HEAT REPEAT-CONTAINING PROTEIN 1"/>
    <property type="match status" value="1"/>
</dbReference>
<proteinExistence type="inferred from homology"/>
<accession>A0A9W4TVE0</accession>
<dbReference type="Pfam" id="PF23243">
    <property type="entry name" value="HEAT_HEATR1"/>
    <property type="match status" value="1"/>
</dbReference>
<dbReference type="InterPro" id="IPR021133">
    <property type="entry name" value="HEAT_type_2"/>
</dbReference>
<dbReference type="Gene3D" id="1.25.10.10">
    <property type="entry name" value="Leucine-rich Repeat Variant"/>
    <property type="match status" value="2"/>
</dbReference>
<keyword evidence="12" id="KW-1185">Reference proteome</keyword>
<dbReference type="PANTHER" id="PTHR13457">
    <property type="entry name" value="BAP28"/>
    <property type="match status" value="1"/>
</dbReference>
<dbReference type="InterPro" id="IPR012954">
    <property type="entry name" value="BP28_C_dom"/>
</dbReference>
<gene>
    <name evidence="11" type="ORF">CANVERA_P1773</name>
</gene>
<keyword evidence="5 9" id="KW-0698">rRNA processing</keyword>
<keyword evidence="4 9" id="KW-0690">Ribosome biogenesis</keyword>
<dbReference type="GO" id="GO:0030515">
    <property type="term" value="F:snoRNA binding"/>
    <property type="evidence" value="ECO:0007669"/>
    <property type="project" value="TreeGrafter"/>
</dbReference>